<feature type="domain" description="RING-type" evidence="12">
    <location>
        <begin position="119"/>
        <end position="161"/>
    </location>
</feature>
<dbReference type="GO" id="GO:0016020">
    <property type="term" value="C:membrane"/>
    <property type="evidence" value="ECO:0007669"/>
    <property type="project" value="UniProtKB-SubCell"/>
</dbReference>
<keyword evidence="2 10" id="KW-0812">Transmembrane</keyword>
<evidence type="ECO:0000256" key="6">
    <source>
        <dbReference type="ARBA" id="ARBA00022989"/>
    </source>
</evidence>
<accession>A0A8H7UHF3</accession>
<dbReference type="GO" id="GO:0008270">
    <property type="term" value="F:zinc ion binding"/>
    <property type="evidence" value="ECO:0007669"/>
    <property type="project" value="UniProtKB-KW"/>
</dbReference>
<dbReference type="SUPFAM" id="SSF57850">
    <property type="entry name" value="RING/U-box"/>
    <property type="match status" value="1"/>
</dbReference>
<dbReference type="PROSITE" id="PS50089">
    <property type="entry name" value="ZF_RING_2"/>
    <property type="match status" value="1"/>
</dbReference>
<evidence type="ECO:0000313" key="14">
    <source>
        <dbReference type="Proteomes" id="UP000654370"/>
    </source>
</evidence>
<evidence type="ECO:0000256" key="11">
    <source>
        <dbReference type="SAM" id="SignalP"/>
    </source>
</evidence>
<name>A0A8H7UHF3_MORIS</name>
<keyword evidence="11" id="KW-0732">Signal</keyword>
<dbReference type="InterPro" id="IPR001841">
    <property type="entry name" value="Znf_RING"/>
</dbReference>
<evidence type="ECO:0000256" key="1">
    <source>
        <dbReference type="ARBA" id="ARBA00004370"/>
    </source>
</evidence>
<evidence type="ECO:0000256" key="9">
    <source>
        <dbReference type="SAM" id="MobiDB-lite"/>
    </source>
</evidence>
<dbReference type="SMART" id="SM00184">
    <property type="entry name" value="RING"/>
    <property type="match status" value="1"/>
</dbReference>
<evidence type="ECO:0000256" key="3">
    <source>
        <dbReference type="ARBA" id="ARBA00022723"/>
    </source>
</evidence>
<keyword evidence="7 10" id="KW-0472">Membrane</keyword>
<dbReference type="PANTHER" id="PTHR46539:SF9">
    <property type="entry name" value="RING-H2 FINGER PROTEIN ATL56"/>
    <property type="match status" value="1"/>
</dbReference>
<feature type="signal peptide" evidence="11">
    <location>
        <begin position="1"/>
        <end position="24"/>
    </location>
</feature>
<dbReference type="OrthoDB" id="8062037at2759"/>
<dbReference type="InterPro" id="IPR013083">
    <property type="entry name" value="Znf_RING/FYVE/PHD"/>
</dbReference>
<dbReference type="CDD" id="cd16454">
    <property type="entry name" value="RING-H2_PA-TM-RING"/>
    <property type="match status" value="1"/>
</dbReference>
<keyword evidence="4 8" id="KW-0863">Zinc-finger</keyword>
<dbReference type="Proteomes" id="UP000654370">
    <property type="component" value="Unassembled WGS sequence"/>
</dbReference>
<keyword evidence="5" id="KW-0862">Zinc</keyword>
<keyword evidence="14" id="KW-1185">Reference proteome</keyword>
<feature type="chain" id="PRO_5034253507" description="RING-type domain-containing protein" evidence="11">
    <location>
        <begin position="25"/>
        <end position="305"/>
    </location>
</feature>
<dbReference type="Pfam" id="PF13639">
    <property type="entry name" value="zf-RING_2"/>
    <property type="match status" value="1"/>
</dbReference>
<dbReference type="AlphaFoldDB" id="A0A8H7UHF3"/>
<evidence type="ECO:0000256" key="8">
    <source>
        <dbReference type="PROSITE-ProRule" id="PRU00175"/>
    </source>
</evidence>
<feature type="region of interest" description="Disordered" evidence="9">
    <location>
        <begin position="264"/>
        <end position="305"/>
    </location>
</feature>
<evidence type="ECO:0000256" key="10">
    <source>
        <dbReference type="SAM" id="Phobius"/>
    </source>
</evidence>
<reference evidence="13" key="1">
    <citation type="submission" date="2020-12" db="EMBL/GenBank/DDBJ databases">
        <title>Metabolic potential, ecology and presence of endohyphal bacteria is reflected in genomic diversity of Mucoromycotina.</title>
        <authorList>
            <person name="Muszewska A."/>
            <person name="Okrasinska A."/>
            <person name="Steczkiewicz K."/>
            <person name="Drgas O."/>
            <person name="Orlowska M."/>
            <person name="Perlinska-Lenart U."/>
            <person name="Aleksandrzak-Piekarczyk T."/>
            <person name="Szatraj K."/>
            <person name="Zielenkiewicz U."/>
            <person name="Pilsyk S."/>
            <person name="Malc E."/>
            <person name="Mieczkowski P."/>
            <person name="Kruszewska J.S."/>
            <person name="Biernat P."/>
            <person name="Pawlowska J."/>
        </authorList>
    </citation>
    <scope>NUCLEOTIDE SEQUENCE</scope>
    <source>
        <strain evidence="13">WA0000067209</strain>
    </source>
</reference>
<feature type="transmembrane region" description="Helical" evidence="10">
    <location>
        <begin position="40"/>
        <end position="62"/>
    </location>
</feature>
<protein>
    <recommendedName>
        <fullName evidence="12">RING-type domain-containing protein</fullName>
    </recommendedName>
</protein>
<sequence length="305" mass="33117">MYHSNLAVCGPAIWLLCLCTLADASIDGGDDIGDGPSAWQYIVIALALAFAFMAVLVCVQVARLRRRSDILQQHMRPVTHITRSGARVYAPAPILNQNDLELLPIVDYQNVPETEQQSCSICLEYFSSMVKVRMLPCNHAFHPGCIDPWLTKHSAECPMCKRTCVTLASKNSVAEHWHNVHTTLTPFAISSGSENSFNPEFSDHFSIATAIDISSRNPNPQPSAAVAGSDSVISVAEPIVNPIFIMREPFDATAAMVISIPEPAPAITSPETPYHSPSSEEPTSAVVTTTPSQVSTEIQTQDESK</sequence>
<comment type="subcellular location">
    <subcellularLocation>
        <location evidence="1">Membrane</location>
    </subcellularLocation>
</comment>
<dbReference type="Gene3D" id="3.30.40.10">
    <property type="entry name" value="Zinc/RING finger domain, C3HC4 (zinc finger)"/>
    <property type="match status" value="1"/>
</dbReference>
<evidence type="ECO:0000259" key="12">
    <source>
        <dbReference type="PROSITE" id="PS50089"/>
    </source>
</evidence>
<evidence type="ECO:0000256" key="4">
    <source>
        <dbReference type="ARBA" id="ARBA00022771"/>
    </source>
</evidence>
<gene>
    <name evidence="13" type="ORF">INT43_006180</name>
</gene>
<keyword evidence="3" id="KW-0479">Metal-binding</keyword>
<evidence type="ECO:0000256" key="7">
    <source>
        <dbReference type="ARBA" id="ARBA00023136"/>
    </source>
</evidence>
<feature type="compositionally biased region" description="Polar residues" evidence="9">
    <location>
        <begin position="269"/>
        <end position="305"/>
    </location>
</feature>
<organism evidence="13 14">
    <name type="scientific">Mortierella isabellina</name>
    <name type="common">Filamentous fungus</name>
    <name type="synonym">Umbelopsis isabellina</name>
    <dbReference type="NCBI Taxonomy" id="91625"/>
    <lineage>
        <taxon>Eukaryota</taxon>
        <taxon>Fungi</taxon>
        <taxon>Fungi incertae sedis</taxon>
        <taxon>Mucoromycota</taxon>
        <taxon>Mucoromycotina</taxon>
        <taxon>Umbelopsidomycetes</taxon>
        <taxon>Umbelopsidales</taxon>
        <taxon>Umbelopsidaceae</taxon>
        <taxon>Umbelopsis</taxon>
    </lineage>
</organism>
<proteinExistence type="predicted"/>
<evidence type="ECO:0000313" key="13">
    <source>
        <dbReference type="EMBL" id="KAG2183185.1"/>
    </source>
</evidence>
<dbReference type="PANTHER" id="PTHR46539">
    <property type="entry name" value="E3 UBIQUITIN-PROTEIN LIGASE ATL42"/>
    <property type="match status" value="1"/>
</dbReference>
<dbReference type="EMBL" id="JAEPQZ010000003">
    <property type="protein sequence ID" value="KAG2183185.1"/>
    <property type="molecule type" value="Genomic_DNA"/>
</dbReference>
<evidence type="ECO:0000256" key="5">
    <source>
        <dbReference type="ARBA" id="ARBA00022833"/>
    </source>
</evidence>
<keyword evidence="6 10" id="KW-1133">Transmembrane helix</keyword>
<evidence type="ECO:0000256" key="2">
    <source>
        <dbReference type="ARBA" id="ARBA00022692"/>
    </source>
</evidence>
<comment type="caution">
    <text evidence="13">The sequence shown here is derived from an EMBL/GenBank/DDBJ whole genome shotgun (WGS) entry which is preliminary data.</text>
</comment>